<gene>
    <name evidence="1" type="ORF">PsorP6_015360</name>
</gene>
<dbReference type="EMBL" id="CM047589">
    <property type="protein sequence ID" value="KAI9920132.1"/>
    <property type="molecule type" value="Genomic_DNA"/>
</dbReference>
<comment type="caution">
    <text evidence="1">The sequence shown here is derived from an EMBL/GenBank/DDBJ whole genome shotgun (WGS) entry which is preliminary data.</text>
</comment>
<sequence length="164" mass="18713">MNTCGEENSLGTVIPVILELLITNSSDIFTHSCSRAYAHHPRCHNPSLGNHIIWVVFNVVRCCALRSIWLHRNKRLYYSDIMTCSPFVLNQARSYVLIHLRKIQDNELNNGRGKRVNFLRKMVAFFSSPITTIHTTTATISPSISSDSLASSCPSRLFFFLHRF</sequence>
<keyword evidence="2" id="KW-1185">Reference proteome</keyword>
<evidence type="ECO:0000313" key="2">
    <source>
        <dbReference type="Proteomes" id="UP001163321"/>
    </source>
</evidence>
<name>A0ACC0WNH6_9STRA</name>
<protein>
    <submittedName>
        <fullName evidence="1">Uncharacterized protein</fullName>
    </submittedName>
</protein>
<reference evidence="1 2" key="1">
    <citation type="journal article" date="2022" name="bioRxiv">
        <title>The genome of the oomycete Peronosclerospora sorghi, a cosmopolitan pathogen of maize and sorghum, is inflated with dispersed pseudogenes.</title>
        <authorList>
            <person name="Fletcher K."/>
            <person name="Martin F."/>
            <person name="Isakeit T."/>
            <person name="Cavanaugh K."/>
            <person name="Magill C."/>
            <person name="Michelmore R."/>
        </authorList>
    </citation>
    <scope>NUCLEOTIDE SEQUENCE [LARGE SCALE GENOMIC DNA]</scope>
    <source>
        <strain evidence="1">P6</strain>
    </source>
</reference>
<proteinExistence type="predicted"/>
<accession>A0ACC0WNH6</accession>
<dbReference type="Proteomes" id="UP001163321">
    <property type="component" value="Chromosome 10"/>
</dbReference>
<evidence type="ECO:0000313" key="1">
    <source>
        <dbReference type="EMBL" id="KAI9920132.1"/>
    </source>
</evidence>
<organism evidence="1 2">
    <name type="scientific">Peronosclerospora sorghi</name>
    <dbReference type="NCBI Taxonomy" id="230839"/>
    <lineage>
        <taxon>Eukaryota</taxon>
        <taxon>Sar</taxon>
        <taxon>Stramenopiles</taxon>
        <taxon>Oomycota</taxon>
        <taxon>Peronosporomycetes</taxon>
        <taxon>Peronosporales</taxon>
        <taxon>Peronosporaceae</taxon>
        <taxon>Peronosclerospora</taxon>
    </lineage>
</organism>